<name>A0A915JNF5_ROMCU</name>
<protein>
    <submittedName>
        <fullName evidence="2">Uncharacterized protein</fullName>
    </submittedName>
</protein>
<evidence type="ECO:0000313" key="1">
    <source>
        <dbReference type="Proteomes" id="UP000887565"/>
    </source>
</evidence>
<dbReference type="Proteomes" id="UP000887565">
    <property type="component" value="Unplaced"/>
</dbReference>
<dbReference type="WBParaSite" id="nRc.2.0.1.t27628-RA">
    <property type="protein sequence ID" value="nRc.2.0.1.t27628-RA"/>
    <property type="gene ID" value="nRc.2.0.1.g27628"/>
</dbReference>
<accession>A0A915JNF5</accession>
<sequence length="112" mass="12701">RTHIARCTKCKRRRSLKNGGNLYGGHGDGTFFARRDALGPPSMKISTNKVLMIVWAWANEISVKTARQIFHDYIGEMDVILIDWYNYICEILINQLQNAAQMGGQGETVQID</sequence>
<proteinExistence type="predicted"/>
<keyword evidence="1" id="KW-1185">Reference proteome</keyword>
<organism evidence="1 2">
    <name type="scientific">Romanomermis culicivorax</name>
    <name type="common">Nematode worm</name>
    <dbReference type="NCBI Taxonomy" id="13658"/>
    <lineage>
        <taxon>Eukaryota</taxon>
        <taxon>Metazoa</taxon>
        <taxon>Ecdysozoa</taxon>
        <taxon>Nematoda</taxon>
        <taxon>Enoplea</taxon>
        <taxon>Dorylaimia</taxon>
        <taxon>Mermithida</taxon>
        <taxon>Mermithoidea</taxon>
        <taxon>Mermithidae</taxon>
        <taxon>Romanomermis</taxon>
    </lineage>
</organism>
<evidence type="ECO:0000313" key="2">
    <source>
        <dbReference type="WBParaSite" id="nRc.2.0.1.t27628-RA"/>
    </source>
</evidence>
<dbReference type="AlphaFoldDB" id="A0A915JNF5"/>
<reference evidence="2" key="1">
    <citation type="submission" date="2022-11" db="UniProtKB">
        <authorList>
            <consortium name="WormBaseParasite"/>
        </authorList>
    </citation>
    <scope>IDENTIFICATION</scope>
</reference>